<organism evidence="1 2">
    <name type="scientific">Sarocladium strictum</name>
    <name type="common">Black bundle disease fungus</name>
    <name type="synonym">Acremonium strictum</name>
    <dbReference type="NCBI Taxonomy" id="5046"/>
    <lineage>
        <taxon>Eukaryota</taxon>
        <taxon>Fungi</taxon>
        <taxon>Dikarya</taxon>
        <taxon>Ascomycota</taxon>
        <taxon>Pezizomycotina</taxon>
        <taxon>Sordariomycetes</taxon>
        <taxon>Hypocreomycetidae</taxon>
        <taxon>Hypocreales</taxon>
        <taxon>Sarocladiaceae</taxon>
        <taxon>Sarocladium</taxon>
    </lineage>
</organism>
<dbReference type="Proteomes" id="UP001175261">
    <property type="component" value="Unassembled WGS sequence"/>
</dbReference>
<comment type="caution">
    <text evidence="1">The sequence shown here is derived from an EMBL/GenBank/DDBJ whole genome shotgun (WGS) entry which is preliminary data.</text>
</comment>
<protein>
    <submittedName>
        <fullName evidence="1">Uncharacterized protein</fullName>
    </submittedName>
</protein>
<accession>A0AA39GIS6</accession>
<evidence type="ECO:0000313" key="2">
    <source>
        <dbReference type="Proteomes" id="UP001175261"/>
    </source>
</evidence>
<sequence length="507" mass="54625">MNSCNNETNFFDHAEPILSIPEAGSCSLLTGYERSNITANANIFQPCCSEAKPVGEERATCTCKLDSCDTCLAQHKEDFLLVAAVCNQESAAIPRLRIPRMAAALFVIGTLMLQASASIVPLDPRDHRDVPGNFLGEIQSHRIKRGESADVISNALSLLGETTIIDCLGNGATNADNAAAASDALIKDLGEGLTLPAHTCRNQDVSNSVAEVCNDGDVEYKVERDHLKAALDLMLEQCSSNGKSGKVTLDNKIRFNLYARAGMGRAGSASKKNKRGLVEKRCIGPDAVEVRGCAEDVCEPKIVVNESGDCPWTHQDDGDSCGQYCEVRATKYYGPAEEYENTRFCQGNSCYLEEGEGYSFEKSIGANFGLSGGGGSPIETVLSAGISFGFTWGKQEMTTQGVDFGGEGKCGFWMKAPTMLHSCGTFSEYQANFGELVLYCLKDAPFMATTQNACSDTIAKSITGDDEGDVVVIPRYHSCTDRTELPMEEQSQQWKDLYGGSLADLDC</sequence>
<dbReference type="AlphaFoldDB" id="A0AA39GIS6"/>
<name>A0AA39GIS6_SARSR</name>
<reference evidence="1" key="1">
    <citation type="submission" date="2022-10" db="EMBL/GenBank/DDBJ databases">
        <title>Determination and structural analysis of whole genome sequence of Sarocladium strictum F4-1.</title>
        <authorList>
            <person name="Hu L."/>
            <person name="Jiang Y."/>
        </authorList>
    </citation>
    <scope>NUCLEOTIDE SEQUENCE</scope>
    <source>
        <strain evidence="1">F4-1</strain>
    </source>
</reference>
<dbReference type="EMBL" id="JAPDFR010000004">
    <property type="protein sequence ID" value="KAK0386832.1"/>
    <property type="molecule type" value="Genomic_DNA"/>
</dbReference>
<keyword evidence="2" id="KW-1185">Reference proteome</keyword>
<gene>
    <name evidence="1" type="ORF">NLU13_5145</name>
</gene>
<evidence type="ECO:0000313" key="1">
    <source>
        <dbReference type="EMBL" id="KAK0386832.1"/>
    </source>
</evidence>
<proteinExistence type="predicted"/>